<dbReference type="HOGENOM" id="CLU_1825429_0_0_1"/>
<accession>A0A067SB41</accession>
<evidence type="ECO:0000313" key="2">
    <source>
        <dbReference type="Proteomes" id="UP000027222"/>
    </source>
</evidence>
<evidence type="ECO:0000313" key="1">
    <source>
        <dbReference type="EMBL" id="KDR68086.1"/>
    </source>
</evidence>
<sequence length="141" mass="16225">MIFQRPSSLFVRPVFSCRRREDNFGGPSPCLIFLHSLLRHYRLLGVFSFSFVAPTPHSRFHVTRAASHCLCALDSFGPRESRTKENNQTRTTKFQPGNVLGFLTVLVPVLKVETNHGIFRDDAEKRLVSGRLFFDDIFTFF</sequence>
<dbReference type="EMBL" id="KL142410">
    <property type="protein sequence ID" value="KDR68086.1"/>
    <property type="molecule type" value="Genomic_DNA"/>
</dbReference>
<gene>
    <name evidence="1" type="ORF">GALMADRAFT_1051238</name>
</gene>
<reference evidence="2" key="1">
    <citation type="journal article" date="2014" name="Proc. Natl. Acad. Sci. U.S.A.">
        <title>Extensive sampling of basidiomycete genomes demonstrates inadequacy of the white-rot/brown-rot paradigm for wood decay fungi.</title>
        <authorList>
            <person name="Riley R."/>
            <person name="Salamov A.A."/>
            <person name="Brown D.W."/>
            <person name="Nagy L.G."/>
            <person name="Floudas D."/>
            <person name="Held B.W."/>
            <person name="Levasseur A."/>
            <person name="Lombard V."/>
            <person name="Morin E."/>
            <person name="Otillar R."/>
            <person name="Lindquist E.A."/>
            <person name="Sun H."/>
            <person name="LaButti K.M."/>
            <person name="Schmutz J."/>
            <person name="Jabbour D."/>
            <person name="Luo H."/>
            <person name="Baker S.E."/>
            <person name="Pisabarro A.G."/>
            <person name="Walton J.D."/>
            <person name="Blanchette R.A."/>
            <person name="Henrissat B."/>
            <person name="Martin F."/>
            <person name="Cullen D."/>
            <person name="Hibbett D.S."/>
            <person name="Grigoriev I.V."/>
        </authorList>
    </citation>
    <scope>NUCLEOTIDE SEQUENCE [LARGE SCALE GENOMIC DNA]</scope>
    <source>
        <strain evidence="2">CBS 339.88</strain>
    </source>
</reference>
<name>A0A067SB41_GALM3</name>
<keyword evidence="2" id="KW-1185">Reference proteome</keyword>
<dbReference type="Proteomes" id="UP000027222">
    <property type="component" value="Unassembled WGS sequence"/>
</dbReference>
<organism evidence="1 2">
    <name type="scientific">Galerina marginata (strain CBS 339.88)</name>
    <dbReference type="NCBI Taxonomy" id="685588"/>
    <lineage>
        <taxon>Eukaryota</taxon>
        <taxon>Fungi</taxon>
        <taxon>Dikarya</taxon>
        <taxon>Basidiomycota</taxon>
        <taxon>Agaricomycotina</taxon>
        <taxon>Agaricomycetes</taxon>
        <taxon>Agaricomycetidae</taxon>
        <taxon>Agaricales</taxon>
        <taxon>Agaricineae</taxon>
        <taxon>Strophariaceae</taxon>
        <taxon>Galerina</taxon>
    </lineage>
</organism>
<proteinExistence type="predicted"/>
<protein>
    <submittedName>
        <fullName evidence="1">Uncharacterized protein</fullName>
    </submittedName>
</protein>
<dbReference type="AlphaFoldDB" id="A0A067SB41"/>